<evidence type="ECO:0000313" key="2">
    <source>
        <dbReference type="Proteomes" id="UP000030848"/>
    </source>
</evidence>
<reference evidence="1 2" key="1">
    <citation type="submission" date="2014-10" db="EMBL/GenBank/DDBJ databases">
        <title>Genome sequence of Micropolyspora internatus JCM3315.</title>
        <authorList>
            <person name="Shin S.-K."/>
            <person name="Yi H."/>
        </authorList>
    </citation>
    <scope>NUCLEOTIDE SEQUENCE [LARGE SCALE GENOMIC DNA]</scope>
    <source>
        <strain evidence="1 2">JCM 3315</strain>
    </source>
</reference>
<protein>
    <submittedName>
        <fullName evidence="1">Uncharacterized protein</fullName>
    </submittedName>
</protein>
<dbReference type="EMBL" id="JRZE01000001">
    <property type="protein sequence ID" value="KHF45965.1"/>
    <property type="molecule type" value="Genomic_DNA"/>
</dbReference>
<dbReference type="AlphaFoldDB" id="A0A837DFG4"/>
<proteinExistence type="predicted"/>
<evidence type="ECO:0000313" key="1">
    <source>
        <dbReference type="EMBL" id="KHF45965.1"/>
    </source>
</evidence>
<sequence>MRRRPRLWERYSAEVPRWENPHRGVAVSAGCVVVSAGCVAVSAGCVAVSAVSVRVSADVHARTK</sequence>
<organism evidence="1 2">
    <name type="scientific">Saccharomonospora viridis</name>
    <dbReference type="NCBI Taxonomy" id="1852"/>
    <lineage>
        <taxon>Bacteria</taxon>
        <taxon>Bacillati</taxon>
        <taxon>Actinomycetota</taxon>
        <taxon>Actinomycetes</taxon>
        <taxon>Pseudonocardiales</taxon>
        <taxon>Pseudonocardiaceae</taxon>
        <taxon>Saccharomonospora</taxon>
    </lineage>
</organism>
<accession>A0A837DFG4</accession>
<name>A0A837DFG4_9PSEU</name>
<gene>
    <name evidence="1" type="ORF">MINT15_02660</name>
</gene>
<dbReference type="Proteomes" id="UP000030848">
    <property type="component" value="Unassembled WGS sequence"/>
</dbReference>
<comment type="caution">
    <text evidence="1">The sequence shown here is derived from an EMBL/GenBank/DDBJ whole genome shotgun (WGS) entry which is preliminary data.</text>
</comment>